<comment type="caution">
    <text evidence="2">The sequence shown here is derived from an EMBL/GenBank/DDBJ whole genome shotgun (WGS) entry which is preliminary data.</text>
</comment>
<protein>
    <submittedName>
        <fullName evidence="2">Uncharacterized protein</fullName>
    </submittedName>
</protein>
<feature type="compositionally biased region" description="Basic and acidic residues" evidence="1">
    <location>
        <begin position="355"/>
        <end position="386"/>
    </location>
</feature>
<feature type="region of interest" description="Disordered" evidence="1">
    <location>
        <begin position="1"/>
        <end position="27"/>
    </location>
</feature>
<gene>
    <name evidence="2" type="ORF">BLS_000087</name>
</gene>
<dbReference type="Proteomes" id="UP000433883">
    <property type="component" value="Unassembled WGS sequence"/>
</dbReference>
<feature type="compositionally biased region" description="Basic and acidic residues" evidence="1">
    <location>
        <begin position="313"/>
        <end position="339"/>
    </location>
</feature>
<evidence type="ECO:0000313" key="3">
    <source>
        <dbReference type="Proteomes" id="UP000433883"/>
    </source>
</evidence>
<accession>A0A8H3Z368</accession>
<dbReference type="EMBL" id="WNWQ01000100">
    <property type="protein sequence ID" value="KAE9979032.1"/>
    <property type="molecule type" value="Genomic_DNA"/>
</dbReference>
<reference evidence="2 3" key="1">
    <citation type="submission" date="2019-11" db="EMBL/GenBank/DDBJ databases">
        <title>Venturia inaequalis Genome Resource.</title>
        <authorList>
            <person name="Lichtner F.J."/>
        </authorList>
    </citation>
    <scope>NUCLEOTIDE SEQUENCE [LARGE SCALE GENOMIC DNA]</scope>
    <source>
        <strain evidence="2">Bline_iso_100314</strain>
    </source>
</reference>
<feature type="region of interest" description="Disordered" evidence="1">
    <location>
        <begin position="298"/>
        <end position="419"/>
    </location>
</feature>
<proteinExistence type="predicted"/>
<feature type="region of interest" description="Disordered" evidence="1">
    <location>
        <begin position="147"/>
        <end position="173"/>
    </location>
</feature>
<dbReference type="AlphaFoldDB" id="A0A8H3Z368"/>
<feature type="compositionally biased region" description="Low complexity" evidence="1">
    <location>
        <begin position="388"/>
        <end position="410"/>
    </location>
</feature>
<organism evidence="2 3">
    <name type="scientific">Venturia inaequalis</name>
    <name type="common">Apple scab fungus</name>
    <dbReference type="NCBI Taxonomy" id="5025"/>
    <lineage>
        <taxon>Eukaryota</taxon>
        <taxon>Fungi</taxon>
        <taxon>Dikarya</taxon>
        <taxon>Ascomycota</taxon>
        <taxon>Pezizomycotina</taxon>
        <taxon>Dothideomycetes</taxon>
        <taxon>Pleosporomycetidae</taxon>
        <taxon>Venturiales</taxon>
        <taxon>Venturiaceae</taxon>
        <taxon>Venturia</taxon>
    </lineage>
</organism>
<evidence type="ECO:0000313" key="2">
    <source>
        <dbReference type="EMBL" id="KAE9979032.1"/>
    </source>
</evidence>
<evidence type="ECO:0000256" key="1">
    <source>
        <dbReference type="SAM" id="MobiDB-lite"/>
    </source>
</evidence>
<sequence>MSYRRPYRRGGGAYRGSRPGNRSNDNAAFEEYDGEKLSIRDIQHHFWKSESDGMTGFGEHATLNNAADHKDGLAYVLLFRGANPRWQSDKIIFVKSNLDLLPDYYERTDEWIDQYPRDIIEKNVAAEPAPTTSRMMTRDVRLELEDEEKAKASEPTEATEQPKKPSKPSLTELVPIPPLDYTPSVRRPIAVFEQIGGRQSGESFKFAGWFELQHVAIIAPYSEALKRLLAQKWQSEVDKNGEVIIRPRDENRWRDSFEQEWAVVKFYPLQESDEAPPKLVVEKAPPRKSVNDLLAEMKLGKENSDGNAGASTEAEKKIDSEEEKKALQEKQKAPEEKAAQEAAKVGKWAAFGVGGHKEHDELLLEKRRENDRIYDEKKAQEKRDADATADTTLDNPPAEPANDADAPVDASTQIEEQSK</sequence>
<name>A0A8H3Z368_VENIN</name>
<dbReference type="OrthoDB" id="2563155at2759"/>